<evidence type="ECO:0000313" key="3">
    <source>
        <dbReference type="Proteomes" id="UP000663829"/>
    </source>
</evidence>
<protein>
    <submittedName>
        <fullName evidence="1">Uncharacterized protein</fullName>
    </submittedName>
</protein>
<sequence length="130" mass="14997">MLRTPIWYRKSVSVEAKVRIFRALPPAWLHESETRAPTINEERRLQTFYMGCLITLLGATLGGRMPNDLVLDLTGQPSLDNIMRKNRLRWFGPVNRMENTNGEPVLPKKVLFLLFPKLSTSLRWNGETMA</sequence>
<accession>A0A814BGT3</accession>
<keyword evidence="3" id="KW-1185">Reference proteome</keyword>
<dbReference type="Proteomes" id="UP000681722">
    <property type="component" value="Unassembled WGS sequence"/>
</dbReference>
<dbReference type="EMBL" id="CAJNOQ010001930">
    <property type="protein sequence ID" value="CAF0928178.1"/>
    <property type="molecule type" value="Genomic_DNA"/>
</dbReference>
<evidence type="ECO:0000313" key="2">
    <source>
        <dbReference type="EMBL" id="CAF3706533.1"/>
    </source>
</evidence>
<organism evidence="1 3">
    <name type="scientific">Didymodactylos carnosus</name>
    <dbReference type="NCBI Taxonomy" id="1234261"/>
    <lineage>
        <taxon>Eukaryota</taxon>
        <taxon>Metazoa</taxon>
        <taxon>Spiralia</taxon>
        <taxon>Gnathifera</taxon>
        <taxon>Rotifera</taxon>
        <taxon>Eurotatoria</taxon>
        <taxon>Bdelloidea</taxon>
        <taxon>Philodinida</taxon>
        <taxon>Philodinidae</taxon>
        <taxon>Didymodactylos</taxon>
    </lineage>
</organism>
<dbReference type="EMBL" id="CAJOBC010001930">
    <property type="protein sequence ID" value="CAF3706533.1"/>
    <property type="molecule type" value="Genomic_DNA"/>
</dbReference>
<evidence type="ECO:0000313" key="1">
    <source>
        <dbReference type="EMBL" id="CAF0928178.1"/>
    </source>
</evidence>
<gene>
    <name evidence="1" type="ORF">GPM918_LOCUS10035</name>
    <name evidence="2" type="ORF">SRO942_LOCUS10036</name>
</gene>
<proteinExistence type="predicted"/>
<dbReference type="Proteomes" id="UP000663829">
    <property type="component" value="Unassembled WGS sequence"/>
</dbReference>
<dbReference type="AlphaFoldDB" id="A0A814BGT3"/>
<name>A0A814BGT3_9BILA</name>
<comment type="caution">
    <text evidence="1">The sequence shown here is derived from an EMBL/GenBank/DDBJ whole genome shotgun (WGS) entry which is preliminary data.</text>
</comment>
<reference evidence="1" key="1">
    <citation type="submission" date="2021-02" db="EMBL/GenBank/DDBJ databases">
        <authorList>
            <person name="Nowell W R."/>
        </authorList>
    </citation>
    <scope>NUCLEOTIDE SEQUENCE</scope>
</reference>